<feature type="chain" id="PRO_5044642846" evidence="3">
    <location>
        <begin position="22"/>
        <end position="203"/>
    </location>
</feature>
<feature type="domain" description="SCP" evidence="4">
    <location>
        <begin position="33"/>
        <end position="187"/>
    </location>
</feature>
<dbReference type="RefSeq" id="XP_030750602.1">
    <property type="nucleotide sequence ID" value="XM_030894742.1"/>
</dbReference>
<dbReference type="PROSITE" id="PS01009">
    <property type="entry name" value="CRISP_1"/>
    <property type="match status" value="1"/>
</dbReference>
<proteinExistence type="predicted"/>
<name>A0A6J2XH44_SITOR</name>
<dbReference type="PROSITE" id="PS01010">
    <property type="entry name" value="CRISP_2"/>
    <property type="match status" value="1"/>
</dbReference>
<dbReference type="Pfam" id="PF00188">
    <property type="entry name" value="CAP"/>
    <property type="match status" value="1"/>
</dbReference>
<dbReference type="PRINTS" id="PR00838">
    <property type="entry name" value="V5ALLERGEN"/>
</dbReference>
<dbReference type="Proteomes" id="UP000504635">
    <property type="component" value="Unplaced"/>
</dbReference>
<keyword evidence="5" id="KW-1185">Reference proteome</keyword>
<comment type="subcellular location">
    <subcellularLocation>
        <location evidence="1">Secreted</location>
    </subcellularLocation>
</comment>
<dbReference type="SMART" id="SM00198">
    <property type="entry name" value="SCP"/>
    <property type="match status" value="1"/>
</dbReference>
<reference evidence="6 7" key="1">
    <citation type="submission" date="2025-04" db="UniProtKB">
        <authorList>
            <consortium name="RefSeq"/>
        </authorList>
    </citation>
    <scope>IDENTIFICATION</scope>
    <source>
        <tissue evidence="6 7">Gonads</tissue>
    </source>
</reference>
<gene>
    <name evidence="6 7 8" type="primary">LOC115878286</name>
</gene>
<evidence type="ECO:0000313" key="6">
    <source>
        <dbReference type="RefSeq" id="XP_030750600.1"/>
    </source>
</evidence>
<dbReference type="OrthoDB" id="414826at2759"/>
<dbReference type="AlphaFoldDB" id="A0A6J2XH44"/>
<dbReference type="RefSeq" id="XP_030750601.1">
    <property type="nucleotide sequence ID" value="XM_030894741.1"/>
</dbReference>
<evidence type="ECO:0000259" key="4">
    <source>
        <dbReference type="SMART" id="SM00198"/>
    </source>
</evidence>
<evidence type="ECO:0000313" key="5">
    <source>
        <dbReference type="Proteomes" id="UP000504635"/>
    </source>
</evidence>
<dbReference type="InterPro" id="IPR018244">
    <property type="entry name" value="Allrgn_V5/Tpx1_CS"/>
</dbReference>
<organism evidence="5 8">
    <name type="scientific">Sitophilus oryzae</name>
    <name type="common">Rice weevil</name>
    <name type="synonym">Curculio oryzae</name>
    <dbReference type="NCBI Taxonomy" id="7048"/>
    <lineage>
        <taxon>Eukaryota</taxon>
        <taxon>Metazoa</taxon>
        <taxon>Ecdysozoa</taxon>
        <taxon>Arthropoda</taxon>
        <taxon>Hexapoda</taxon>
        <taxon>Insecta</taxon>
        <taxon>Pterygota</taxon>
        <taxon>Neoptera</taxon>
        <taxon>Endopterygota</taxon>
        <taxon>Coleoptera</taxon>
        <taxon>Polyphaga</taxon>
        <taxon>Cucujiformia</taxon>
        <taxon>Curculionidae</taxon>
        <taxon>Dryophthorinae</taxon>
        <taxon>Sitophilus</taxon>
    </lineage>
</organism>
<protein>
    <submittedName>
        <fullName evidence="6 7">CRISP/Allergen/PR-1-like</fullName>
    </submittedName>
</protein>
<evidence type="ECO:0000313" key="8">
    <source>
        <dbReference type="RefSeq" id="XP_030750602.1"/>
    </source>
</evidence>
<dbReference type="CDD" id="cd05380">
    <property type="entry name" value="CAP_euk"/>
    <property type="match status" value="1"/>
</dbReference>
<sequence>MSHIMWISIILMAVYFQLGSGAGTILGSGVSQSEQNAIVNIHNNFRQQIASGSVPGQPKGINLRRFSYDSKLAEEAQKISNTMVFQHVAVKDSRFYVGQNLYLTSSTAAGGPSDWNAAITGWFSEYKSYKYDKCCAGFEKTGHYTQVVWADTRYVGCGYTYYYEAGTQYPYKKFYTCNYGPGGNIAGSYPYKTGTSGCPNLCR</sequence>
<evidence type="ECO:0000313" key="7">
    <source>
        <dbReference type="RefSeq" id="XP_030750601.1"/>
    </source>
</evidence>
<dbReference type="PRINTS" id="PR00837">
    <property type="entry name" value="V5TPXLIKE"/>
</dbReference>
<dbReference type="KEGG" id="soy:115878286"/>
<accession>A0A6J2XH44</accession>
<dbReference type="InterPro" id="IPR001283">
    <property type="entry name" value="CRISP-related"/>
</dbReference>
<dbReference type="InterPro" id="IPR035940">
    <property type="entry name" value="CAP_sf"/>
</dbReference>
<keyword evidence="3" id="KW-0732">Signal</keyword>
<dbReference type="InterPro" id="IPR014044">
    <property type="entry name" value="CAP_dom"/>
</dbReference>
<dbReference type="SUPFAM" id="SSF55797">
    <property type="entry name" value="PR-1-like"/>
    <property type="match status" value="1"/>
</dbReference>
<dbReference type="GeneID" id="115878286"/>
<evidence type="ECO:0000256" key="2">
    <source>
        <dbReference type="ARBA" id="ARBA00022525"/>
    </source>
</evidence>
<keyword evidence="2" id="KW-0964">Secreted</keyword>
<dbReference type="RefSeq" id="XP_030750600.1">
    <property type="nucleotide sequence ID" value="XM_030894740.1"/>
</dbReference>
<evidence type="ECO:0000256" key="3">
    <source>
        <dbReference type="SAM" id="SignalP"/>
    </source>
</evidence>
<evidence type="ECO:0000256" key="1">
    <source>
        <dbReference type="ARBA" id="ARBA00004613"/>
    </source>
</evidence>
<dbReference type="Gene3D" id="3.40.33.10">
    <property type="entry name" value="CAP"/>
    <property type="match status" value="1"/>
</dbReference>
<feature type="signal peptide" evidence="3">
    <location>
        <begin position="1"/>
        <end position="21"/>
    </location>
</feature>
<dbReference type="InterPro" id="IPR002413">
    <property type="entry name" value="V5_allergen-like"/>
</dbReference>
<dbReference type="PANTHER" id="PTHR10334">
    <property type="entry name" value="CYSTEINE-RICH SECRETORY PROTEIN-RELATED"/>
    <property type="match status" value="1"/>
</dbReference>
<dbReference type="GO" id="GO:0005576">
    <property type="term" value="C:extracellular region"/>
    <property type="evidence" value="ECO:0007669"/>
    <property type="project" value="UniProtKB-SubCell"/>
</dbReference>